<name>A0ABV3V1Q9_9MICC</name>
<dbReference type="InterPro" id="IPR037108">
    <property type="entry name" value="TM1727-like_C_sf"/>
</dbReference>
<dbReference type="EMBL" id="JAYWLU010000006">
    <property type="protein sequence ID" value="MEX3594530.1"/>
    <property type="molecule type" value="Genomic_DNA"/>
</dbReference>
<dbReference type="InterPro" id="IPR018931">
    <property type="entry name" value="DUF2520"/>
</dbReference>
<dbReference type="SUPFAM" id="SSF48179">
    <property type="entry name" value="6-phosphogluconate dehydrogenase C-terminal domain-like"/>
    <property type="match status" value="1"/>
</dbReference>
<feature type="domain" description="Putative oxidoreductase/dehydrogenase Rossmann-like" evidence="1">
    <location>
        <begin position="5"/>
        <end position="127"/>
    </location>
</feature>
<comment type="caution">
    <text evidence="3">The sequence shown here is derived from an EMBL/GenBank/DDBJ whole genome shotgun (WGS) entry which is preliminary data.</text>
</comment>
<dbReference type="Pfam" id="PF10728">
    <property type="entry name" value="DUF2520"/>
    <property type="match status" value="1"/>
</dbReference>
<proteinExistence type="predicted"/>
<evidence type="ECO:0000313" key="4">
    <source>
        <dbReference type="Proteomes" id="UP001558481"/>
    </source>
</evidence>
<dbReference type="PANTHER" id="PTHR40459">
    <property type="entry name" value="CONSERVED HYPOTHETICAL ALANINE AND LEUCINE RICH PROTEIN"/>
    <property type="match status" value="1"/>
</dbReference>
<dbReference type="Gene3D" id="1.10.1040.20">
    <property type="entry name" value="ProC-like, C-terminal domain"/>
    <property type="match status" value="1"/>
</dbReference>
<keyword evidence="4" id="KW-1185">Reference proteome</keyword>
<evidence type="ECO:0000259" key="1">
    <source>
        <dbReference type="Pfam" id="PF10727"/>
    </source>
</evidence>
<feature type="domain" description="DUF2520" evidence="2">
    <location>
        <begin position="144"/>
        <end position="278"/>
    </location>
</feature>
<dbReference type="RefSeq" id="WP_368629192.1">
    <property type="nucleotide sequence ID" value="NZ_JAYWLU010000006.1"/>
</dbReference>
<gene>
    <name evidence="3" type="ORF">VVR66_07380</name>
</gene>
<dbReference type="InterPro" id="IPR019665">
    <property type="entry name" value="OxRdtase/DH_put_Rossmann_dom"/>
</dbReference>
<dbReference type="Proteomes" id="UP001558481">
    <property type="component" value="Unassembled WGS sequence"/>
</dbReference>
<organism evidence="3 4">
    <name type="scientific">Kocuria carniphila</name>
    <dbReference type="NCBI Taxonomy" id="262208"/>
    <lineage>
        <taxon>Bacteria</taxon>
        <taxon>Bacillati</taxon>
        <taxon>Actinomycetota</taxon>
        <taxon>Actinomycetes</taxon>
        <taxon>Micrococcales</taxon>
        <taxon>Micrococcaceae</taxon>
        <taxon>Kocuria</taxon>
    </lineage>
</organism>
<accession>A0ABV3V1Q9</accession>
<dbReference type="PANTHER" id="PTHR40459:SF1">
    <property type="entry name" value="CONSERVED HYPOTHETICAL ALANINE AND LEUCINE RICH PROTEIN"/>
    <property type="match status" value="1"/>
</dbReference>
<evidence type="ECO:0000259" key="2">
    <source>
        <dbReference type="Pfam" id="PF10728"/>
    </source>
</evidence>
<reference evidence="3 4" key="1">
    <citation type="journal article" date="2024" name="Fungal Genet. Biol.">
        <title>The porcine skin microbiome exhibits broad fungal antagonism.</title>
        <authorList>
            <person name="De La Cruz K.F."/>
            <person name="Townsend E.C."/>
            <person name="Alex Cheong J.Z."/>
            <person name="Salamzade R."/>
            <person name="Liu A."/>
            <person name="Sandstrom S."/>
            <person name="Davila E."/>
            <person name="Huang L."/>
            <person name="Xu K.H."/>
            <person name="Wu S.Y."/>
            <person name="Meudt J.J."/>
            <person name="Shanmuganayagam D."/>
            <person name="Gibson A.L.F."/>
            <person name="Kalan L.R."/>
        </authorList>
    </citation>
    <scope>NUCLEOTIDE SEQUENCE [LARGE SCALE GENOMIC DNA]</scope>
    <source>
        <strain evidence="3 4">LK2625</strain>
    </source>
</reference>
<sequence length="308" mass="31586">MNEPQQRPGRLGVGIISAGKVGSVLGAALRAAGHAVVGVYAHSEASRDRADALLPDVPVLDVPTIVERSELVLLAVPDDQLPGLVEGLGKLGVWQPGQLVVHTAGRFGTDVLEPVRAAGGIGLAIHPSMTFTGLSLDLQRLTDCSFGVTAAAPVLPIAQALVVEMGAEPVVIAEADRPLYHAALAHGSNHVMTLLGQSMQLLHKIGVEHPDRVLGPLVRATVDNALASGENALTGPVARGDVSTVAAHVAALTELAGPDAAASSAGHDLLEGYRALGKLTAQRAVASGRIDDTTYRAVLAALEGKDLQ</sequence>
<dbReference type="InterPro" id="IPR008927">
    <property type="entry name" value="6-PGluconate_DH-like_C_sf"/>
</dbReference>
<dbReference type="Gene3D" id="3.40.50.720">
    <property type="entry name" value="NAD(P)-binding Rossmann-like Domain"/>
    <property type="match status" value="1"/>
</dbReference>
<protein>
    <submittedName>
        <fullName evidence="3">DUF2520 domain-containing protein</fullName>
    </submittedName>
</protein>
<evidence type="ECO:0000313" key="3">
    <source>
        <dbReference type="EMBL" id="MEX3594530.1"/>
    </source>
</evidence>
<dbReference type="Pfam" id="PF10727">
    <property type="entry name" value="Rossmann-like"/>
    <property type="match status" value="1"/>
</dbReference>
<dbReference type="SUPFAM" id="SSF51735">
    <property type="entry name" value="NAD(P)-binding Rossmann-fold domains"/>
    <property type="match status" value="1"/>
</dbReference>
<dbReference type="InterPro" id="IPR036291">
    <property type="entry name" value="NAD(P)-bd_dom_sf"/>
</dbReference>